<dbReference type="SUPFAM" id="SSF54373">
    <property type="entry name" value="FAD-linked reductases, C-terminal domain"/>
    <property type="match status" value="1"/>
</dbReference>
<accession>A0A2T0WAQ8</accession>
<dbReference type="AlphaFoldDB" id="A0A2T0WAQ8"/>
<name>A0A2T0WAQ8_9LACT</name>
<feature type="binding site" evidence="4">
    <location>
        <position position="400"/>
    </location>
    <ligand>
        <name>FAD</name>
        <dbReference type="ChEBI" id="CHEBI:57692"/>
    </ligand>
</feature>
<dbReference type="PANTHER" id="PTHR43563">
    <property type="entry name" value="AMINE OXIDASE"/>
    <property type="match status" value="1"/>
</dbReference>
<dbReference type="Proteomes" id="UP000238205">
    <property type="component" value="Unassembled WGS sequence"/>
</dbReference>
<dbReference type="GO" id="GO:0016491">
    <property type="term" value="F:oxidoreductase activity"/>
    <property type="evidence" value="ECO:0007669"/>
    <property type="project" value="UniProtKB-KW"/>
</dbReference>
<dbReference type="InterPro" id="IPR001613">
    <property type="entry name" value="Flavin_amine_oxidase"/>
</dbReference>
<feature type="binding site" evidence="4">
    <location>
        <position position="317"/>
    </location>
    <ligand>
        <name>substrate</name>
    </ligand>
</feature>
<dbReference type="PANTHER" id="PTHR43563:SF1">
    <property type="entry name" value="AMINE OXIDASE [FLAVIN-CONTAINING] B"/>
    <property type="match status" value="1"/>
</dbReference>
<dbReference type="InterPro" id="IPR036188">
    <property type="entry name" value="FAD/NAD-bd_sf"/>
</dbReference>
<feature type="domain" description="Amine oxidase" evidence="5">
    <location>
        <begin position="156"/>
        <end position="424"/>
    </location>
</feature>
<dbReference type="InterPro" id="IPR002937">
    <property type="entry name" value="Amino_oxidase"/>
</dbReference>
<comment type="similarity">
    <text evidence="2">Belongs to the flavin monoamine oxidase family.</text>
</comment>
<dbReference type="Pfam" id="PF01593">
    <property type="entry name" value="Amino_oxidase"/>
    <property type="match status" value="2"/>
</dbReference>
<feature type="domain" description="Amine oxidase" evidence="5">
    <location>
        <begin position="18"/>
        <end position="99"/>
    </location>
</feature>
<evidence type="ECO:0000313" key="6">
    <source>
        <dbReference type="EMBL" id="PRY83614.1"/>
    </source>
</evidence>
<comment type="caution">
    <text evidence="6">The sequence shown here is derived from an EMBL/GenBank/DDBJ whole genome shotgun (WGS) entry which is preliminary data.</text>
</comment>
<feature type="binding site" evidence="4">
    <location>
        <begin position="38"/>
        <end position="39"/>
    </location>
    <ligand>
        <name>FAD</name>
        <dbReference type="ChEBI" id="CHEBI:57692"/>
    </ligand>
</feature>
<evidence type="ECO:0000259" key="5">
    <source>
        <dbReference type="Pfam" id="PF01593"/>
    </source>
</evidence>
<proteinExistence type="inferred from homology"/>
<dbReference type="OrthoDB" id="56323at2"/>
<evidence type="ECO:0000256" key="4">
    <source>
        <dbReference type="PIRSR" id="PIRSR601613-1"/>
    </source>
</evidence>
<dbReference type="Gene3D" id="3.50.50.60">
    <property type="entry name" value="FAD/NAD(P)-binding domain"/>
    <property type="match status" value="1"/>
</dbReference>
<evidence type="ECO:0000256" key="3">
    <source>
        <dbReference type="ARBA" id="ARBA00023002"/>
    </source>
</evidence>
<dbReference type="InterPro" id="IPR050703">
    <property type="entry name" value="Flavin_MAO"/>
</dbReference>
<comment type="cofactor">
    <cofactor evidence="1">
        <name>FAD</name>
        <dbReference type="ChEBI" id="CHEBI:57692"/>
    </cofactor>
</comment>
<gene>
    <name evidence="6" type="ORF">CLV38_10337</name>
</gene>
<keyword evidence="7" id="KW-1185">Reference proteome</keyword>
<organism evidence="6 7">
    <name type="scientific">Alkalibacterium olivapovliticus</name>
    <dbReference type="NCBI Taxonomy" id="99907"/>
    <lineage>
        <taxon>Bacteria</taxon>
        <taxon>Bacillati</taxon>
        <taxon>Bacillota</taxon>
        <taxon>Bacilli</taxon>
        <taxon>Lactobacillales</taxon>
        <taxon>Carnobacteriaceae</taxon>
        <taxon>Alkalibacterium</taxon>
    </lineage>
</organism>
<evidence type="ECO:0000313" key="7">
    <source>
        <dbReference type="Proteomes" id="UP000238205"/>
    </source>
</evidence>
<feature type="binding site" evidence="4">
    <location>
        <position position="206"/>
    </location>
    <ligand>
        <name>FAD</name>
        <dbReference type="ChEBI" id="CHEBI:57692"/>
    </ligand>
</feature>
<protein>
    <submittedName>
        <fullName evidence="6">Monoamine oxidase</fullName>
    </submittedName>
</protein>
<evidence type="ECO:0000256" key="2">
    <source>
        <dbReference type="ARBA" id="ARBA00005995"/>
    </source>
</evidence>
<dbReference type="SUPFAM" id="SSF51905">
    <property type="entry name" value="FAD/NAD(P)-binding domain"/>
    <property type="match status" value="1"/>
</dbReference>
<dbReference type="RefSeq" id="WP_106190917.1">
    <property type="nucleotide sequence ID" value="NZ_PVTO01000003.1"/>
</dbReference>
<keyword evidence="3" id="KW-0560">Oxidoreductase</keyword>
<dbReference type="PRINTS" id="PR00757">
    <property type="entry name" value="AMINEOXDASEF"/>
</dbReference>
<sequence>MGTRENKPVDVVIVGAGLAGLSAALKVKDEGLSYVVLEATERAGGKVHTEISEDGKRFYEQGAQFVNSEMTGIVSLIKESGMELEHTDISEESIVINEKNKRVIELRESEGEKLLDNLSITSDAPLSEVLDQSIDTKWEKRMLKSYIAAETTVNSEHINAKSAGKLISRITTHENELKYQANGPLNNVIAHLEKQLDEAIHYCEPVVSVMRSGGKYEVRTENNNVYTAKAVVLAVPPTVGTRIELDNQLESHFGRALDSYLDGSVIKLTFVYADNFWSHHKVNGKEKKVFGVIYVGNEGVNVMDSSKGEDENRLTMFIGGDKAKDLVNVPPQVRENFALDRLTEVFGDTAEEYKDVEESIWVDSPYYGGGYGAMVHTDGNSDAELVLGKPFEQVVFASTELAPKFPYFMEGAIRSGRQSSERLINDLKR</sequence>
<dbReference type="EMBL" id="PVTO01000003">
    <property type="protein sequence ID" value="PRY83614.1"/>
    <property type="molecule type" value="Genomic_DNA"/>
</dbReference>
<evidence type="ECO:0000256" key="1">
    <source>
        <dbReference type="ARBA" id="ARBA00001974"/>
    </source>
</evidence>
<reference evidence="6 7" key="1">
    <citation type="submission" date="2018-03" db="EMBL/GenBank/DDBJ databases">
        <title>Genomic Encyclopedia of Archaeal and Bacterial Type Strains, Phase II (KMG-II): from individual species to whole genera.</title>
        <authorList>
            <person name="Goeker M."/>
        </authorList>
    </citation>
    <scope>NUCLEOTIDE SEQUENCE [LARGE SCALE GENOMIC DNA]</scope>
    <source>
        <strain evidence="6 7">DSM 13175</strain>
    </source>
</reference>